<keyword evidence="1" id="KW-0472">Membrane</keyword>
<proteinExistence type="predicted"/>
<keyword evidence="1" id="KW-1133">Transmembrane helix</keyword>
<evidence type="ECO:0000313" key="2">
    <source>
        <dbReference type="EMBL" id="SOB54916.1"/>
    </source>
</evidence>
<feature type="transmembrane region" description="Helical" evidence="1">
    <location>
        <begin position="61"/>
        <end position="80"/>
    </location>
</feature>
<accession>A0AAX2HFI6</accession>
<name>A0AAX2HFI6_9PSED</name>
<dbReference type="EMBL" id="OBKZ01000052">
    <property type="protein sequence ID" value="SOB54916.1"/>
    <property type="molecule type" value="Genomic_DNA"/>
</dbReference>
<dbReference type="AlphaFoldDB" id="A0AAX2HFI6"/>
<evidence type="ECO:0000313" key="3">
    <source>
        <dbReference type="Proteomes" id="UP000219564"/>
    </source>
</evidence>
<comment type="caution">
    <text evidence="2">The sequence shown here is derived from an EMBL/GenBank/DDBJ whole genome shotgun (WGS) entry which is preliminary data.</text>
</comment>
<protein>
    <submittedName>
        <fullName evidence="2">Uncharacterized protein</fullName>
    </submittedName>
</protein>
<organism evidence="2 3">
    <name type="scientific">Pseudomonas lundensis</name>
    <dbReference type="NCBI Taxonomy" id="86185"/>
    <lineage>
        <taxon>Bacteria</taxon>
        <taxon>Pseudomonadati</taxon>
        <taxon>Pseudomonadota</taxon>
        <taxon>Gammaproteobacteria</taxon>
        <taxon>Pseudomonadales</taxon>
        <taxon>Pseudomonadaceae</taxon>
        <taxon>Pseudomonas</taxon>
    </lineage>
</organism>
<evidence type="ECO:0000256" key="1">
    <source>
        <dbReference type="SAM" id="Phobius"/>
    </source>
</evidence>
<keyword evidence="1" id="KW-0812">Transmembrane</keyword>
<dbReference type="Proteomes" id="UP000219564">
    <property type="component" value="Unassembled WGS sequence"/>
</dbReference>
<sequence>MHFWGLSAASVCKSARWLSASTATCRRGLPIIDGAQVRVVGCFQAQLALVRMVFNRTSEGHAALIFLLAAGFDGAVAFFVRLSHFESPKACTGALRWTRFMTNWGSRDDRCVKRAGCARSPC</sequence>
<reference evidence="2 3" key="1">
    <citation type="submission" date="2017-08" db="EMBL/GenBank/DDBJ databases">
        <authorList>
            <person name="Chaillou S."/>
        </authorList>
    </citation>
    <scope>NUCLEOTIDE SEQUENCE [LARGE SCALE GENOMIC DNA]</scope>
    <source>
        <strain evidence="2 3">MFPA15A1205</strain>
    </source>
</reference>
<gene>
    <name evidence="2" type="ORF">PLUA15_560047</name>
</gene>